<dbReference type="PROSITE" id="PS00035">
    <property type="entry name" value="POU_1"/>
    <property type="match status" value="1"/>
</dbReference>
<comment type="similarity">
    <text evidence="2">Belongs to the POU transcription factor family. Class-2 subfamily.</text>
</comment>
<dbReference type="InterPro" id="IPR050255">
    <property type="entry name" value="POU_domain_TF"/>
</dbReference>
<dbReference type="PANTHER" id="PTHR11636">
    <property type="entry name" value="POU DOMAIN"/>
    <property type="match status" value="1"/>
</dbReference>
<keyword evidence="9 13" id="KW-0804">Transcription</keyword>
<name>A0A8T3CL71_9TELE</name>
<evidence type="ECO:0000256" key="3">
    <source>
        <dbReference type="ARBA" id="ARBA00010250"/>
    </source>
</evidence>
<protein>
    <recommendedName>
        <fullName evidence="13">POU domain protein</fullName>
    </recommendedName>
</protein>
<evidence type="ECO:0000256" key="6">
    <source>
        <dbReference type="ARBA" id="ARBA00023125"/>
    </source>
</evidence>
<proteinExistence type="inferred from homology"/>
<feature type="DNA-binding region" description="Homeobox" evidence="11">
    <location>
        <begin position="328"/>
        <end position="388"/>
    </location>
</feature>
<evidence type="ECO:0000256" key="13">
    <source>
        <dbReference type="RuleBase" id="RU361194"/>
    </source>
</evidence>
<dbReference type="GO" id="GO:0000981">
    <property type="term" value="F:DNA-binding transcription factor activity, RNA polymerase II-specific"/>
    <property type="evidence" value="ECO:0007669"/>
    <property type="project" value="InterPro"/>
</dbReference>
<accession>A0A8T3CL71</accession>
<dbReference type="InterPro" id="IPR000972">
    <property type="entry name" value="TF_octamer"/>
</dbReference>
<dbReference type="CDD" id="cd00086">
    <property type="entry name" value="homeodomain"/>
    <property type="match status" value="1"/>
</dbReference>
<dbReference type="InterPro" id="IPR017970">
    <property type="entry name" value="Homeobox_CS"/>
</dbReference>
<evidence type="ECO:0000256" key="14">
    <source>
        <dbReference type="SAM" id="MobiDB-lite"/>
    </source>
</evidence>
<comment type="similarity">
    <text evidence="3">Belongs to the POU transcription factor family. Class-3 subfamily.</text>
</comment>
<dbReference type="Pfam" id="PF00157">
    <property type="entry name" value="Pou"/>
    <property type="match status" value="1"/>
</dbReference>
<dbReference type="Gene3D" id="1.10.10.60">
    <property type="entry name" value="Homeodomain-like"/>
    <property type="match status" value="1"/>
</dbReference>
<evidence type="ECO:0000256" key="5">
    <source>
        <dbReference type="ARBA" id="ARBA00023015"/>
    </source>
</evidence>
<dbReference type="InterPro" id="IPR045703">
    <property type="entry name" value="POU2F1_C"/>
</dbReference>
<comment type="caution">
    <text evidence="17">The sequence shown here is derived from an EMBL/GenBank/DDBJ whole genome shotgun (WGS) entry which is preliminary data.</text>
</comment>
<dbReference type="GO" id="GO:0000978">
    <property type="term" value="F:RNA polymerase II cis-regulatory region sequence-specific DNA binding"/>
    <property type="evidence" value="ECO:0007669"/>
    <property type="project" value="TreeGrafter"/>
</dbReference>
<evidence type="ECO:0000256" key="2">
    <source>
        <dbReference type="ARBA" id="ARBA00008879"/>
    </source>
</evidence>
<dbReference type="PROSITE" id="PS51179">
    <property type="entry name" value="POU_3"/>
    <property type="match status" value="1"/>
</dbReference>
<dbReference type="PROSITE" id="PS50071">
    <property type="entry name" value="HOMEOBOX_2"/>
    <property type="match status" value="1"/>
</dbReference>
<feature type="compositionally biased region" description="Low complexity" evidence="14">
    <location>
        <begin position="310"/>
        <end position="321"/>
    </location>
</feature>
<dbReference type="AlphaFoldDB" id="A0A8T3CL71"/>
<evidence type="ECO:0000313" key="17">
    <source>
        <dbReference type="EMBL" id="KAI1885186.1"/>
    </source>
</evidence>
<keyword evidence="7 11" id="KW-0371">Homeobox</keyword>
<feature type="region of interest" description="Disordered" evidence="14">
    <location>
        <begin position="309"/>
        <end position="332"/>
    </location>
</feature>
<dbReference type="FunFam" id="1.10.10.60:FF:000005">
    <property type="entry name" value="POU domain protein"/>
    <property type="match status" value="1"/>
</dbReference>
<keyword evidence="6 11" id="KW-0238">DNA-binding</keyword>
<keyword evidence="5" id="KW-0805">Transcription regulation</keyword>
<dbReference type="InterPro" id="IPR009057">
    <property type="entry name" value="Homeodomain-like_sf"/>
</dbReference>
<keyword evidence="10 11" id="KW-0539">Nucleus</keyword>
<evidence type="ECO:0000256" key="12">
    <source>
        <dbReference type="RuleBase" id="RU000682"/>
    </source>
</evidence>
<dbReference type="OrthoDB" id="6358449at2759"/>
<feature type="domain" description="Homeobox" evidence="15">
    <location>
        <begin position="326"/>
        <end position="387"/>
    </location>
</feature>
<keyword evidence="18" id="KW-1185">Reference proteome</keyword>
<dbReference type="Pfam" id="PF19536">
    <property type="entry name" value="POU2F1_C"/>
    <property type="match status" value="1"/>
</dbReference>
<dbReference type="SMART" id="SM00352">
    <property type="entry name" value="POU"/>
    <property type="match status" value="1"/>
</dbReference>
<dbReference type="PROSITE" id="PS00027">
    <property type="entry name" value="HOMEOBOX_1"/>
    <property type="match status" value="1"/>
</dbReference>
<dbReference type="InterPro" id="IPR001356">
    <property type="entry name" value="HD"/>
</dbReference>
<feature type="region of interest" description="Disordered" evidence="14">
    <location>
        <begin position="1"/>
        <end position="42"/>
    </location>
</feature>
<evidence type="ECO:0000256" key="9">
    <source>
        <dbReference type="ARBA" id="ARBA00023163"/>
    </source>
</evidence>
<dbReference type="SUPFAM" id="SSF47413">
    <property type="entry name" value="lambda repressor-like DNA-binding domains"/>
    <property type="match status" value="1"/>
</dbReference>
<dbReference type="Proteomes" id="UP000829720">
    <property type="component" value="Unassembled WGS sequence"/>
</dbReference>
<evidence type="ECO:0000256" key="11">
    <source>
        <dbReference type="PROSITE-ProRule" id="PRU00108"/>
    </source>
</evidence>
<evidence type="ECO:0000259" key="16">
    <source>
        <dbReference type="PROSITE" id="PS51179"/>
    </source>
</evidence>
<keyword evidence="8" id="KW-0010">Activator</keyword>
<reference evidence="17" key="1">
    <citation type="submission" date="2021-01" db="EMBL/GenBank/DDBJ databases">
        <authorList>
            <person name="Zahm M."/>
            <person name="Roques C."/>
            <person name="Cabau C."/>
            <person name="Klopp C."/>
            <person name="Donnadieu C."/>
            <person name="Jouanno E."/>
            <person name="Lampietro C."/>
            <person name="Louis A."/>
            <person name="Herpin A."/>
            <person name="Echchiki A."/>
            <person name="Berthelot C."/>
            <person name="Parey E."/>
            <person name="Roest-Crollius H."/>
            <person name="Braasch I."/>
            <person name="Postlethwait J."/>
            <person name="Bobe J."/>
            <person name="Montfort J."/>
            <person name="Bouchez O."/>
            <person name="Begum T."/>
            <person name="Mejri S."/>
            <person name="Adams A."/>
            <person name="Chen W.-J."/>
            <person name="Guiguen Y."/>
        </authorList>
    </citation>
    <scope>NUCLEOTIDE SEQUENCE</scope>
    <source>
        <tissue evidence="17">Blood</tissue>
    </source>
</reference>
<dbReference type="EMBL" id="JAERUA010000021">
    <property type="protein sequence ID" value="KAI1885186.1"/>
    <property type="molecule type" value="Genomic_DNA"/>
</dbReference>
<feature type="domain" description="POU-specific" evidence="16">
    <location>
        <begin position="229"/>
        <end position="303"/>
    </location>
</feature>
<feature type="compositionally biased region" description="Polar residues" evidence="14">
    <location>
        <begin position="33"/>
        <end position="42"/>
    </location>
</feature>
<evidence type="ECO:0000256" key="8">
    <source>
        <dbReference type="ARBA" id="ARBA00023159"/>
    </source>
</evidence>
<dbReference type="SMART" id="SM00389">
    <property type="entry name" value="HOX"/>
    <property type="match status" value="1"/>
</dbReference>
<dbReference type="InterPro" id="IPR013847">
    <property type="entry name" value="POU"/>
</dbReference>
<feature type="compositionally biased region" description="Polar residues" evidence="14">
    <location>
        <begin position="9"/>
        <end position="26"/>
    </location>
</feature>
<dbReference type="Gene3D" id="1.10.260.40">
    <property type="entry name" value="lambda repressor-like DNA-binding domains"/>
    <property type="match status" value="1"/>
</dbReference>
<keyword evidence="4" id="KW-0217">Developmental protein</keyword>
<evidence type="ECO:0000313" key="18">
    <source>
        <dbReference type="Proteomes" id="UP000829720"/>
    </source>
</evidence>
<organism evidence="17 18">
    <name type="scientific">Albula goreensis</name>
    <dbReference type="NCBI Taxonomy" id="1534307"/>
    <lineage>
        <taxon>Eukaryota</taxon>
        <taxon>Metazoa</taxon>
        <taxon>Chordata</taxon>
        <taxon>Craniata</taxon>
        <taxon>Vertebrata</taxon>
        <taxon>Euteleostomi</taxon>
        <taxon>Actinopterygii</taxon>
        <taxon>Neopterygii</taxon>
        <taxon>Teleostei</taxon>
        <taxon>Albuliformes</taxon>
        <taxon>Albulidae</taxon>
        <taxon>Albula</taxon>
    </lineage>
</organism>
<evidence type="ECO:0000256" key="4">
    <source>
        <dbReference type="ARBA" id="ARBA00022473"/>
    </source>
</evidence>
<sequence>MADGGAASQDESSGPESRMRTPSESSKGAVDSGTESTGAQTNGLDVLRQNAQNASTITNAHTHALLQQLTLTPAQQQQLFLQQAQVQLLAAAVQQSASQQSTTSGAAISASAATPITQIPLSQPIHIAPQQNLNLQQFVLVQPGHPIATQLQPAHFIISPTAQGQPSILQAPNLLTQLPQSQASLLQAQPSITLTTQPATPTRTITATPIQPLPHSQATPKRLDTPTLEEPSDLEELEQFAKTFKQRRIKLGFTQGDVGLAMGKLYGNDFSQTTISRFEALNLSFKNMCKLKPLLEKWLGDAENLTSDHALSSPSALGSPSMEGMNRRRKKRTSIETNIRVALEKSFLEQNPKPSSEEISMIADQLNMEKEVIRVWFCNRRQKEKRINPPSSGSGSKVIYSPPASMATSSSSLVTSNAGPTLTVNPVLPVTSTAVTSLAFTGTSLGSLSTNTASVVTTTPTVTSAITSPLRSPSPTVNQTTVAETAGGQEVGVATQVSSSLGSGQVMVAAPGISAQIPSVSLAAMAAAAGLSPALMTSPQLTPGGALLSLAPGSLSSALGPALMSNSTLATIQALASSGSLPITTLDSSGNLLFANTSGGATGGVGGAPSLMTAPLFLSPQNLSLLASNPVSLVSAAGAGGALNLQVTATAHSNSQPSAVTTVAAHTTTITTASKAQ</sequence>
<dbReference type="Pfam" id="PF00046">
    <property type="entry name" value="Homeodomain"/>
    <property type="match status" value="1"/>
</dbReference>
<dbReference type="SUPFAM" id="SSF46689">
    <property type="entry name" value="Homeodomain-like"/>
    <property type="match status" value="1"/>
</dbReference>
<dbReference type="InterPro" id="IPR010982">
    <property type="entry name" value="Lambda_DNA-bd_dom_sf"/>
</dbReference>
<dbReference type="PRINTS" id="PR00029">
    <property type="entry name" value="OCTAMER"/>
</dbReference>
<dbReference type="PRINTS" id="PR00028">
    <property type="entry name" value="POUDOMAIN"/>
</dbReference>
<gene>
    <name evidence="17" type="ORF">AGOR_G00217590</name>
</gene>
<evidence type="ECO:0000256" key="7">
    <source>
        <dbReference type="ARBA" id="ARBA00023155"/>
    </source>
</evidence>
<dbReference type="FunFam" id="1.10.260.40:FF:000001">
    <property type="entry name" value="POU domain protein"/>
    <property type="match status" value="1"/>
</dbReference>
<dbReference type="InterPro" id="IPR000327">
    <property type="entry name" value="POU_dom"/>
</dbReference>
<feature type="region of interest" description="Disordered" evidence="14">
    <location>
        <begin position="207"/>
        <end position="231"/>
    </location>
</feature>
<dbReference type="GO" id="GO:0005634">
    <property type="term" value="C:nucleus"/>
    <property type="evidence" value="ECO:0007669"/>
    <property type="project" value="UniProtKB-SubCell"/>
</dbReference>
<evidence type="ECO:0000256" key="10">
    <source>
        <dbReference type="ARBA" id="ARBA00023242"/>
    </source>
</evidence>
<dbReference type="PROSITE" id="PS00465">
    <property type="entry name" value="POU_2"/>
    <property type="match status" value="1"/>
</dbReference>
<dbReference type="PANTHER" id="PTHR11636:SF47">
    <property type="entry name" value="POU DOMAIN, CLASS 2, TRANSCRIPTION FACTOR 1"/>
    <property type="match status" value="1"/>
</dbReference>
<comment type="subcellular location">
    <subcellularLocation>
        <location evidence="1 11 12">Nucleus</location>
    </subcellularLocation>
</comment>
<evidence type="ECO:0000256" key="1">
    <source>
        <dbReference type="ARBA" id="ARBA00004123"/>
    </source>
</evidence>
<evidence type="ECO:0000259" key="15">
    <source>
        <dbReference type="PROSITE" id="PS50071"/>
    </source>
</evidence>